<dbReference type="Gene3D" id="1.10.10.10">
    <property type="entry name" value="Winged helix-like DNA-binding domain superfamily/Winged helix DNA-binding domain"/>
    <property type="match status" value="1"/>
</dbReference>
<dbReference type="SUPFAM" id="SSF46785">
    <property type="entry name" value="Winged helix' DNA-binding domain"/>
    <property type="match status" value="1"/>
</dbReference>
<accession>A0A4R2JJ87</accession>
<dbReference type="InterPro" id="IPR051534">
    <property type="entry name" value="CBASS_pafABC_assoc_protein"/>
</dbReference>
<comment type="caution">
    <text evidence="3">The sequence shown here is derived from an EMBL/GenBank/DDBJ whole genome shotgun (WGS) entry which is preliminary data.</text>
</comment>
<evidence type="ECO:0000313" key="4">
    <source>
        <dbReference type="Proteomes" id="UP000295680"/>
    </source>
</evidence>
<dbReference type="PANTHER" id="PTHR34580:SF3">
    <property type="entry name" value="PROTEIN PAFB"/>
    <property type="match status" value="1"/>
</dbReference>
<dbReference type="Pfam" id="PF08279">
    <property type="entry name" value="HTH_11"/>
    <property type="match status" value="1"/>
</dbReference>
<evidence type="ECO:0000313" key="3">
    <source>
        <dbReference type="EMBL" id="TCO59174.1"/>
    </source>
</evidence>
<dbReference type="PANTHER" id="PTHR34580">
    <property type="match status" value="1"/>
</dbReference>
<name>A0A4R2JJ87_9PSEU</name>
<dbReference type="AlphaFoldDB" id="A0A4R2JJ87"/>
<feature type="domain" description="WYL" evidence="2">
    <location>
        <begin position="167"/>
        <end position="229"/>
    </location>
</feature>
<feature type="domain" description="Helix-turn-helix type 11" evidence="1">
    <location>
        <begin position="30"/>
        <end position="86"/>
    </location>
</feature>
<organism evidence="3 4">
    <name type="scientific">Actinocrispum wychmicini</name>
    <dbReference type="NCBI Taxonomy" id="1213861"/>
    <lineage>
        <taxon>Bacteria</taxon>
        <taxon>Bacillati</taxon>
        <taxon>Actinomycetota</taxon>
        <taxon>Actinomycetes</taxon>
        <taxon>Pseudonocardiales</taxon>
        <taxon>Pseudonocardiaceae</taxon>
        <taxon>Actinocrispum</taxon>
    </lineage>
</organism>
<evidence type="ECO:0000259" key="1">
    <source>
        <dbReference type="Pfam" id="PF08279"/>
    </source>
</evidence>
<dbReference type="EMBL" id="SLWS01000004">
    <property type="protein sequence ID" value="TCO59174.1"/>
    <property type="molecule type" value="Genomic_DNA"/>
</dbReference>
<gene>
    <name evidence="3" type="ORF">EV192_10412</name>
</gene>
<dbReference type="InterPro" id="IPR036390">
    <property type="entry name" value="WH_DNA-bd_sf"/>
</dbReference>
<evidence type="ECO:0000259" key="2">
    <source>
        <dbReference type="Pfam" id="PF13280"/>
    </source>
</evidence>
<dbReference type="Proteomes" id="UP000295680">
    <property type="component" value="Unassembled WGS sequence"/>
</dbReference>
<sequence>MGLGLALGWDRGPELSVPLATVRLMNRTDRLYAIVEDLRAVAPRPRSARQLAGDYEVSVRTIERDISALQQAGVPIYANTGRRGGYALDPAMTLPPLNFTPEEAVAVSVALQHAAGSPFAHAARTALRKIVAAMPAREASAAHELASRVRFMTPVGTSRPAAIPGIIQKAVADRRVLRLDYLDRYDQPTERVVEPVMFVASPNGWYLTGWCRLRDSLRTFRLDRIVTVEETGEQAPVRPPGPVPAEIAGFEVQVAALA</sequence>
<keyword evidence="4" id="KW-1185">Reference proteome</keyword>
<dbReference type="InterPro" id="IPR026881">
    <property type="entry name" value="WYL_dom"/>
</dbReference>
<dbReference type="PROSITE" id="PS52050">
    <property type="entry name" value="WYL"/>
    <property type="match status" value="1"/>
</dbReference>
<dbReference type="InterPro" id="IPR013196">
    <property type="entry name" value="HTH_11"/>
</dbReference>
<reference evidence="3 4" key="1">
    <citation type="submission" date="2019-03" db="EMBL/GenBank/DDBJ databases">
        <title>Genomic Encyclopedia of Type Strains, Phase IV (KMG-IV): sequencing the most valuable type-strain genomes for metagenomic binning, comparative biology and taxonomic classification.</title>
        <authorList>
            <person name="Goeker M."/>
        </authorList>
    </citation>
    <scope>NUCLEOTIDE SEQUENCE [LARGE SCALE GENOMIC DNA]</scope>
    <source>
        <strain evidence="3 4">DSM 45934</strain>
    </source>
</reference>
<dbReference type="InterPro" id="IPR036388">
    <property type="entry name" value="WH-like_DNA-bd_sf"/>
</dbReference>
<dbReference type="Pfam" id="PF13280">
    <property type="entry name" value="WYL"/>
    <property type="match status" value="1"/>
</dbReference>
<protein>
    <submittedName>
        <fullName evidence="3">HTH domain-containing protein</fullName>
    </submittedName>
</protein>
<proteinExistence type="predicted"/>